<name>A0A9X8QVW2_9ACTN</name>
<gene>
    <name evidence="1" type="ORF">SAMN05216268_111283</name>
</gene>
<dbReference type="RefSeq" id="WP_073446279.1">
    <property type="nucleotide sequence ID" value="NZ_FRBK01000011.1"/>
</dbReference>
<dbReference type="AlphaFoldDB" id="A0A9X8QVW2"/>
<proteinExistence type="predicted"/>
<organism evidence="1 2">
    <name type="scientific">Streptomyces yunnanensis</name>
    <dbReference type="NCBI Taxonomy" id="156453"/>
    <lineage>
        <taxon>Bacteria</taxon>
        <taxon>Bacillati</taxon>
        <taxon>Actinomycetota</taxon>
        <taxon>Actinomycetes</taxon>
        <taxon>Kitasatosporales</taxon>
        <taxon>Streptomycetaceae</taxon>
        <taxon>Streptomyces</taxon>
    </lineage>
</organism>
<evidence type="ECO:0000313" key="1">
    <source>
        <dbReference type="EMBL" id="SHM51952.1"/>
    </source>
</evidence>
<reference evidence="2" key="1">
    <citation type="submission" date="2016-11" db="EMBL/GenBank/DDBJ databases">
        <authorList>
            <person name="Jaros S."/>
            <person name="Januszkiewicz K."/>
            <person name="Wedrychowicz H."/>
        </authorList>
    </citation>
    <scope>NUCLEOTIDE SEQUENCE [LARGE SCALE GENOMIC DNA]</scope>
    <source>
        <strain evidence="2">CGMCC 4.3555</strain>
    </source>
</reference>
<sequence length="80" mass="8273">MPILSVTVEAVTAIGTFAPECEECEGSGIITYLHGPCEHTRECDTCHGAGRSLPCPACTDGTNHNTGDACVTCEGFAVLT</sequence>
<accession>A0A9X8QVW2</accession>
<protein>
    <submittedName>
        <fullName evidence="1">Uncharacterized protein</fullName>
    </submittedName>
</protein>
<dbReference type="EMBL" id="FRBK01000011">
    <property type="protein sequence ID" value="SHM51952.1"/>
    <property type="molecule type" value="Genomic_DNA"/>
</dbReference>
<comment type="caution">
    <text evidence="1">The sequence shown here is derived from an EMBL/GenBank/DDBJ whole genome shotgun (WGS) entry which is preliminary data.</text>
</comment>
<dbReference type="Proteomes" id="UP000184388">
    <property type="component" value="Unassembled WGS sequence"/>
</dbReference>
<evidence type="ECO:0000313" key="2">
    <source>
        <dbReference type="Proteomes" id="UP000184388"/>
    </source>
</evidence>
<dbReference type="SUPFAM" id="SSF57938">
    <property type="entry name" value="DnaJ/Hsp40 cysteine-rich domain"/>
    <property type="match status" value="1"/>
</dbReference>
<dbReference type="Gene3D" id="2.10.230.10">
    <property type="entry name" value="Heat shock protein DnaJ, cysteine-rich domain"/>
    <property type="match status" value="1"/>
</dbReference>
<dbReference type="InterPro" id="IPR036410">
    <property type="entry name" value="HSP_DnaJ_Cys-rich_dom_sf"/>
</dbReference>